<dbReference type="Gene3D" id="1.10.30.50">
    <property type="match status" value="1"/>
</dbReference>
<accession>K6Y8T5</accession>
<comment type="caution">
    <text evidence="1">The sequence shown here is derived from an EMBL/GenBank/DDBJ whole genome shotgun (WGS) entry which is preliminary data.</text>
</comment>
<evidence type="ECO:0000313" key="2">
    <source>
        <dbReference type="Proteomes" id="UP000006327"/>
    </source>
</evidence>
<dbReference type="RefSeq" id="WP_007622127.1">
    <property type="nucleotide sequence ID" value="NZ_BAEO01000051.1"/>
</dbReference>
<evidence type="ECO:0008006" key="3">
    <source>
        <dbReference type="Google" id="ProtNLM"/>
    </source>
</evidence>
<keyword evidence="2" id="KW-1185">Reference proteome</keyword>
<gene>
    <name evidence="1" type="ORF">GARC_3363</name>
</gene>
<name>K6Y8T5_9ALTE</name>
<dbReference type="EMBL" id="BAEO01000051">
    <property type="protein sequence ID" value="GAC20321.1"/>
    <property type="molecule type" value="Genomic_DNA"/>
</dbReference>
<dbReference type="OrthoDB" id="9816185at2"/>
<proteinExistence type="predicted"/>
<dbReference type="Proteomes" id="UP000006327">
    <property type="component" value="Unassembled WGS sequence"/>
</dbReference>
<evidence type="ECO:0000313" key="1">
    <source>
        <dbReference type="EMBL" id="GAC20321.1"/>
    </source>
</evidence>
<protein>
    <recommendedName>
        <fullName evidence="3">HNH endonuclease</fullName>
    </recommendedName>
</protein>
<organism evidence="1 2">
    <name type="scientific">Paraglaciecola arctica BSs20135</name>
    <dbReference type="NCBI Taxonomy" id="493475"/>
    <lineage>
        <taxon>Bacteria</taxon>
        <taxon>Pseudomonadati</taxon>
        <taxon>Pseudomonadota</taxon>
        <taxon>Gammaproteobacteria</taxon>
        <taxon>Alteromonadales</taxon>
        <taxon>Alteromonadaceae</taxon>
        <taxon>Paraglaciecola</taxon>
    </lineage>
</organism>
<sequence>MINIAQYFTEEKRNSHIKGVIGHLNRKFLHTAVRYKVKPKYYFEKRFYKALLIDREFLKRIIFATYDEIESFESSDSYKAHRLFFLLCLPSELRNSEPFSTHFGLESNCFPRELIGQNIEEISAEVRVNCKKVFDYGSFSKISRAEIYDRGQWNAYNYLNEFMPKTCPYCNIQLITRLEDCLEDGGLHYEMRPALDHFLSKNKFPFFALTVSNLIPSCKECNTDLKLEKNFKDPRHINPMGQSFEGIAKFDIKLRDDSDILQAIESIYNYGELNTGSIKIFLDTTDTASDQNISDFNLENRYNNHIENVRFFLEKLPKVAKEKIKSYQDLFEIDDFETALQRFIEHSLNPEDHKDVIFSIFKRDLISKYCDL</sequence>
<dbReference type="STRING" id="493475.GARC_3363"/>
<dbReference type="eggNOG" id="COG1403">
    <property type="taxonomic scope" value="Bacteria"/>
</dbReference>
<reference evidence="1 2" key="1">
    <citation type="journal article" date="2017" name="Antonie Van Leeuwenhoek">
        <title>Rhizobium rhizosphaerae sp. nov., a novel species isolated from rice rhizosphere.</title>
        <authorList>
            <person name="Zhao J.J."/>
            <person name="Zhang J."/>
            <person name="Zhang R.J."/>
            <person name="Zhang C.W."/>
            <person name="Yin H.Q."/>
            <person name="Zhang X.X."/>
        </authorList>
    </citation>
    <scope>NUCLEOTIDE SEQUENCE [LARGE SCALE GENOMIC DNA]</scope>
    <source>
        <strain evidence="1 2">BSs20135</strain>
    </source>
</reference>
<dbReference type="AlphaFoldDB" id="K6Y8T5"/>